<dbReference type="AlphaFoldDB" id="A0A838XMV7"/>
<gene>
    <name evidence="2" type="ORF">H1W37_13160</name>
</gene>
<evidence type="ECO:0000313" key="3">
    <source>
        <dbReference type="Proteomes" id="UP000559404"/>
    </source>
</evidence>
<sequence length="153" mass="17246">MSGLSCFWEWLNESAAGISAFASLFAAFAVWCVAFIQNRSNERARIDSLKVAKIERISRDVGDALKIARSWEMNISAEHSPFELDIQTYSAIERLVATLNRSDKNQKELIDKLDSFRKSRGKENVCIASEEVRLKCQDLIADIRSAKSVSDLL</sequence>
<dbReference type="EMBL" id="JACEON010000012">
    <property type="protein sequence ID" value="MBA4612609.1"/>
    <property type="molecule type" value="Genomic_DNA"/>
</dbReference>
<dbReference type="RefSeq" id="WP_181760802.1">
    <property type="nucleotide sequence ID" value="NZ_BMCR01000003.1"/>
</dbReference>
<reference evidence="2 3" key="2">
    <citation type="submission" date="2020-08" db="EMBL/GenBank/DDBJ databases">
        <title>Stappia taiwanensis sp. nov., isolated from a coastal thermal spring.</title>
        <authorList>
            <person name="Kampfer P."/>
        </authorList>
    </citation>
    <scope>NUCLEOTIDE SEQUENCE [LARGE SCALE GENOMIC DNA]</scope>
    <source>
        <strain evidence="2 3">DSM 23284</strain>
    </source>
</reference>
<organism evidence="2 3">
    <name type="scientific">Stappia taiwanensis</name>
    <dbReference type="NCBI Taxonomy" id="992267"/>
    <lineage>
        <taxon>Bacteria</taxon>
        <taxon>Pseudomonadati</taxon>
        <taxon>Pseudomonadota</taxon>
        <taxon>Alphaproteobacteria</taxon>
        <taxon>Hyphomicrobiales</taxon>
        <taxon>Stappiaceae</taxon>
        <taxon>Stappia</taxon>
    </lineage>
</organism>
<reference evidence="2 3" key="1">
    <citation type="submission" date="2020-07" db="EMBL/GenBank/DDBJ databases">
        <authorList>
            <person name="Li M."/>
        </authorList>
    </citation>
    <scope>NUCLEOTIDE SEQUENCE [LARGE SCALE GENOMIC DNA]</scope>
    <source>
        <strain evidence="2 3">DSM 23284</strain>
    </source>
</reference>
<keyword evidence="1" id="KW-0472">Membrane</keyword>
<name>A0A838XMV7_9HYPH</name>
<accession>A0A838XMV7</accession>
<comment type="caution">
    <text evidence="2">The sequence shown here is derived from an EMBL/GenBank/DDBJ whole genome shotgun (WGS) entry which is preliminary data.</text>
</comment>
<evidence type="ECO:0000256" key="1">
    <source>
        <dbReference type="SAM" id="Phobius"/>
    </source>
</evidence>
<dbReference type="Proteomes" id="UP000559404">
    <property type="component" value="Unassembled WGS sequence"/>
</dbReference>
<proteinExistence type="predicted"/>
<keyword evidence="1" id="KW-0812">Transmembrane</keyword>
<feature type="transmembrane region" description="Helical" evidence="1">
    <location>
        <begin position="15"/>
        <end position="36"/>
    </location>
</feature>
<keyword evidence="3" id="KW-1185">Reference proteome</keyword>
<protein>
    <submittedName>
        <fullName evidence="2">Uncharacterized protein</fullName>
    </submittedName>
</protein>
<evidence type="ECO:0000313" key="2">
    <source>
        <dbReference type="EMBL" id="MBA4612609.1"/>
    </source>
</evidence>
<keyword evidence="1" id="KW-1133">Transmembrane helix</keyword>